<accession>A0AA39LD96</accession>
<dbReference type="GO" id="GO:0005634">
    <property type="term" value="C:nucleus"/>
    <property type="evidence" value="ECO:0007669"/>
    <property type="project" value="TreeGrafter"/>
</dbReference>
<feature type="compositionally biased region" description="Basic and acidic residues" evidence="7">
    <location>
        <begin position="701"/>
        <end position="714"/>
    </location>
</feature>
<proteinExistence type="predicted"/>
<dbReference type="PANTHER" id="PTHR12931:SF15">
    <property type="entry name" value="UBIQUITIN THIOESTERASE OTUBAIN-LIKE"/>
    <property type="match status" value="1"/>
</dbReference>
<evidence type="ECO:0000256" key="3">
    <source>
        <dbReference type="ARBA" id="ARBA00022670"/>
    </source>
</evidence>
<dbReference type="InterPro" id="IPR003323">
    <property type="entry name" value="OTU_dom"/>
</dbReference>
<dbReference type="InterPro" id="IPR042467">
    <property type="entry name" value="Peptidase_C65_otubain_sub2"/>
</dbReference>
<dbReference type="EC" id="3.4.19.12" evidence="2"/>
<evidence type="ECO:0000256" key="2">
    <source>
        <dbReference type="ARBA" id="ARBA00012759"/>
    </source>
</evidence>
<feature type="region of interest" description="Disordered" evidence="7">
    <location>
        <begin position="80"/>
        <end position="186"/>
    </location>
</feature>
<feature type="region of interest" description="Disordered" evidence="7">
    <location>
        <begin position="693"/>
        <end position="724"/>
    </location>
</feature>
<dbReference type="GO" id="GO:0006508">
    <property type="term" value="P:proteolysis"/>
    <property type="evidence" value="ECO:0007669"/>
    <property type="project" value="UniProtKB-KW"/>
</dbReference>
<dbReference type="Gene3D" id="1.20.1300.20">
    <property type="entry name" value="Peptidase C65 Otubain, subdomain 2"/>
    <property type="match status" value="1"/>
</dbReference>
<keyword evidence="3" id="KW-0645">Protease</keyword>
<evidence type="ECO:0000313" key="9">
    <source>
        <dbReference type="EMBL" id="KAK0392930.1"/>
    </source>
</evidence>
<feature type="compositionally biased region" description="Low complexity" evidence="7">
    <location>
        <begin position="100"/>
        <end position="120"/>
    </location>
</feature>
<evidence type="ECO:0000259" key="8">
    <source>
        <dbReference type="PROSITE" id="PS50802"/>
    </source>
</evidence>
<dbReference type="GO" id="GO:0071108">
    <property type="term" value="P:protein K48-linked deubiquitination"/>
    <property type="evidence" value="ECO:0007669"/>
    <property type="project" value="TreeGrafter"/>
</dbReference>
<dbReference type="Gene3D" id="3.30.200.60">
    <property type="entry name" value="Peptidase C65 Otubain, subdomain 1"/>
    <property type="match status" value="1"/>
</dbReference>
<comment type="caution">
    <text evidence="9">The sequence shown here is derived from an EMBL/GenBank/DDBJ whole genome shotgun (WGS) entry which is preliminary data.</text>
</comment>
<dbReference type="EMBL" id="JAPDFR010000001">
    <property type="protein sequence ID" value="KAK0392930.1"/>
    <property type="molecule type" value="Genomic_DNA"/>
</dbReference>
<dbReference type="AlphaFoldDB" id="A0AA39LD96"/>
<dbReference type="SUPFAM" id="SSF54001">
    <property type="entry name" value="Cysteine proteinases"/>
    <property type="match status" value="1"/>
</dbReference>
<evidence type="ECO:0000256" key="5">
    <source>
        <dbReference type="ARBA" id="ARBA00022801"/>
    </source>
</evidence>
<dbReference type="PROSITE" id="PS50802">
    <property type="entry name" value="OTU"/>
    <property type="match status" value="1"/>
</dbReference>
<dbReference type="Proteomes" id="UP001175261">
    <property type="component" value="Unassembled WGS sequence"/>
</dbReference>
<feature type="domain" description="OTU" evidence="8">
    <location>
        <begin position="303"/>
        <end position="513"/>
    </location>
</feature>
<dbReference type="GO" id="GO:0043130">
    <property type="term" value="F:ubiquitin binding"/>
    <property type="evidence" value="ECO:0007669"/>
    <property type="project" value="TreeGrafter"/>
</dbReference>
<feature type="compositionally biased region" description="Polar residues" evidence="7">
    <location>
        <begin position="80"/>
        <end position="91"/>
    </location>
</feature>
<dbReference type="PANTHER" id="PTHR12931">
    <property type="entry name" value="UBIQUITIN THIOLESTERASE PROTEIN OTUB"/>
    <property type="match status" value="1"/>
</dbReference>
<dbReference type="GO" id="GO:0004843">
    <property type="term" value="F:cysteine-type deubiquitinase activity"/>
    <property type="evidence" value="ECO:0007669"/>
    <property type="project" value="UniProtKB-EC"/>
</dbReference>
<organism evidence="9 10">
    <name type="scientific">Sarocladium strictum</name>
    <name type="common">Black bundle disease fungus</name>
    <name type="synonym">Acremonium strictum</name>
    <dbReference type="NCBI Taxonomy" id="5046"/>
    <lineage>
        <taxon>Eukaryota</taxon>
        <taxon>Fungi</taxon>
        <taxon>Dikarya</taxon>
        <taxon>Ascomycota</taxon>
        <taxon>Pezizomycotina</taxon>
        <taxon>Sordariomycetes</taxon>
        <taxon>Hypocreomycetidae</taxon>
        <taxon>Hypocreales</taxon>
        <taxon>Sarocladiaceae</taxon>
        <taxon>Sarocladium</taxon>
    </lineage>
</organism>
<keyword evidence="6" id="KW-0788">Thiol protease</keyword>
<keyword evidence="10" id="KW-1185">Reference proteome</keyword>
<reference evidence="9" key="1">
    <citation type="submission" date="2022-10" db="EMBL/GenBank/DDBJ databases">
        <title>Determination and structural analysis of whole genome sequence of Sarocladium strictum F4-1.</title>
        <authorList>
            <person name="Hu L."/>
            <person name="Jiang Y."/>
        </authorList>
    </citation>
    <scope>NUCLEOTIDE SEQUENCE</scope>
    <source>
        <strain evidence="9">F4-1</strain>
    </source>
</reference>
<evidence type="ECO:0000256" key="1">
    <source>
        <dbReference type="ARBA" id="ARBA00000707"/>
    </source>
</evidence>
<dbReference type="Pfam" id="PF10275">
    <property type="entry name" value="Peptidase_C65"/>
    <property type="match status" value="1"/>
</dbReference>
<gene>
    <name evidence="9" type="ORF">NLU13_2424</name>
</gene>
<dbReference type="InterPro" id="IPR019400">
    <property type="entry name" value="Peptidase_C65_otubain"/>
</dbReference>
<protein>
    <recommendedName>
        <fullName evidence="2">ubiquitinyl hydrolase 1</fullName>
        <ecNumber evidence="2">3.4.19.12</ecNumber>
    </recommendedName>
</protein>
<feature type="compositionally biased region" description="Basic residues" evidence="7">
    <location>
        <begin position="715"/>
        <end position="724"/>
    </location>
</feature>
<dbReference type="InterPro" id="IPR038765">
    <property type="entry name" value="Papain-like_cys_pep_sf"/>
</dbReference>
<name>A0AA39LD96_SARSR</name>
<evidence type="ECO:0000256" key="6">
    <source>
        <dbReference type="ARBA" id="ARBA00022807"/>
    </source>
</evidence>
<comment type="catalytic activity">
    <reaction evidence="1">
        <text>Thiol-dependent hydrolysis of ester, thioester, amide, peptide and isopeptide bonds formed by the C-terminal Gly of ubiquitin (a 76-residue protein attached to proteins as an intracellular targeting signal).</text>
        <dbReference type="EC" id="3.4.19.12"/>
    </reaction>
</comment>
<evidence type="ECO:0000313" key="10">
    <source>
        <dbReference type="Proteomes" id="UP001175261"/>
    </source>
</evidence>
<feature type="compositionally biased region" description="Pro residues" evidence="7">
    <location>
        <begin position="130"/>
        <end position="144"/>
    </location>
</feature>
<keyword evidence="5" id="KW-0378">Hydrolase</keyword>
<evidence type="ECO:0000256" key="4">
    <source>
        <dbReference type="ARBA" id="ARBA00022786"/>
    </source>
</evidence>
<dbReference type="InterPro" id="IPR042468">
    <property type="entry name" value="Peptidase_C65_otubain_sub1"/>
</dbReference>
<keyword evidence="4" id="KW-0833">Ubl conjugation pathway</keyword>
<dbReference type="CDD" id="cd22749">
    <property type="entry name" value="Otubain_C65"/>
    <property type="match status" value="1"/>
</dbReference>
<sequence>MAAPAVPPALATSRSRHRAAVPELYLQTTPPHKWSDHCVEGFSSALWPESGALLPDPELAAQLASPIVSLSDQFTRDNTTVASTHSTNANIPASPAGHQASPAEATDGATAARPARAVLAARDRRVARQPPTPAIFPLGYPPSDPSFNQQLHLPSGSLPISTANPDPRTAYQNLQSSPSPSFSLRDYQHRRRRSRWKQDLLQLCNPRYCCLHHEPQPSSPVCHPLSTEHLGAPTTTGRPAFTNMNTEDPHDIAAQQAAAKDYQPAHDSPLIGARLPCENITNEYAKADPVYVEKTLALPQTYSEYRPVRGDGNCGWRAIGFSYFEKLAESGDLAKIQTELTRLTAYNQSLESVGDYNYWEDFAEPAMELLADLQPLAADKEASLALVLERWNDENVTNAIIYYLRLLAATYLKEHAADYDPFVPSGHGVQGHCETVIQPVNREIEHLGIVALSNLLLKPIGVVLEIAYLDRSEGSTVNQYRFPEEANGEDPTALGPIIHLLYRPEHYDILYRDKKPGSTAESTQGLVYQVNRVELLPTSLGIDHIPAMSGISAMPEMDFDILSSIIPNYFDVGHGSSISPPSATDPLPDNFTPQQSSWGPRYDEGMSVASSSMVPSSVTGISTNPSTPMTPASSIVAPPVATIVPSATQPASGNNADCQIRFSNAQYDYDGISDQLQVQTSTFKNSVYNTAHFRNPNFQPEECHPDGDPSDKRFSGKKKKRQDS</sequence>
<feature type="compositionally biased region" description="Polar residues" evidence="7">
    <location>
        <begin position="145"/>
        <end position="182"/>
    </location>
</feature>
<evidence type="ECO:0000256" key="7">
    <source>
        <dbReference type="SAM" id="MobiDB-lite"/>
    </source>
</evidence>